<reference evidence="9" key="1">
    <citation type="journal article" date="2014" name="Int. J. Syst. Evol. Microbiol.">
        <title>Complete genome sequence of Corynebacterium casei LMG S-19264T (=DSM 44701T), isolated from a smear-ripened cheese.</title>
        <authorList>
            <consortium name="US DOE Joint Genome Institute (JGI-PGF)"/>
            <person name="Walter F."/>
            <person name="Albersmeier A."/>
            <person name="Kalinowski J."/>
            <person name="Ruckert C."/>
        </authorList>
    </citation>
    <scope>NUCLEOTIDE SEQUENCE</scope>
    <source>
        <strain evidence="9">CGMCC 1.12987</strain>
    </source>
</reference>
<dbReference type="Proteomes" id="UP000644756">
    <property type="component" value="Unassembled WGS sequence"/>
</dbReference>
<keyword evidence="2 7" id="KW-0813">Transport</keyword>
<comment type="caution">
    <text evidence="9">The sequence shown here is derived from an EMBL/GenBank/DDBJ whole genome shotgun (WGS) entry which is preliminary data.</text>
</comment>
<dbReference type="CDD" id="cd06261">
    <property type="entry name" value="TM_PBP2"/>
    <property type="match status" value="1"/>
</dbReference>
<name>A0A917D0H3_9BACL</name>
<keyword evidence="6 7" id="KW-0472">Membrane</keyword>
<reference evidence="9" key="2">
    <citation type="submission" date="2020-09" db="EMBL/GenBank/DDBJ databases">
        <authorList>
            <person name="Sun Q."/>
            <person name="Zhou Y."/>
        </authorList>
    </citation>
    <scope>NUCLEOTIDE SEQUENCE</scope>
    <source>
        <strain evidence="9">CGMCC 1.12987</strain>
    </source>
</reference>
<keyword evidence="4 7" id="KW-0812">Transmembrane</keyword>
<gene>
    <name evidence="9" type="ORF">GCM10010916_23780</name>
</gene>
<feature type="transmembrane region" description="Helical" evidence="7">
    <location>
        <begin position="108"/>
        <end position="128"/>
    </location>
</feature>
<accession>A0A917D0H3</accession>
<evidence type="ECO:0000256" key="3">
    <source>
        <dbReference type="ARBA" id="ARBA00022475"/>
    </source>
</evidence>
<feature type="transmembrane region" description="Helical" evidence="7">
    <location>
        <begin position="75"/>
        <end position="96"/>
    </location>
</feature>
<keyword evidence="10" id="KW-1185">Reference proteome</keyword>
<feature type="transmembrane region" description="Helical" evidence="7">
    <location>
        <begin position="268"/>
        <end position="289"/>
    </location>
</feature>
<dbReference type="Gene3D" id="1.10.3720.10">
    <property type="entry name" value="MetI-like"/>
    <property type="match status" value="1"/>
</dbReference>
<feature type="transmembrane region" description="Helical" evidence="7">
    <location>
        <begin position="157"/>
        <end position="182"/>
    </location>
</feature>
<dbReference type="PANTHER" id="PTHR43005:SF2">
    <property type="entry name" value="INTEGRAL MEMBRANE SUGAR TRANSPORT PROTEIN"/>
    <property type="match status" value="1"/>
</dbReference>
<dbReference type="EMBL" id="BMGR01000007">
    <property type="protein sequence ID" value="GGG06006.1"/>
    <property type="molecule type" value="Genomic_DNA"/>
</dbReference>
<evidence type="ECO:0000313" key="9">
    <source>
        <dbReference type="EMBL" id="GGG06006.1"/>
    </source>
</evidence>
<evidence type="ECO:0000256" key="6">
    <source>
        <dbReference type="ARBA" id="ARBA00023136"/>
    </source>
</evidence>
<protein>
    <submittedName>
        <fullName evidence="9">Sugar ABC transporter permease</fullName>
    </submittedName>
</protein>
<dbReference type="InterPro" id="IPR000515">
    <property type="entry name" value="MetI-like"/>
</dbReference>
<dbReference type="PROSITE" id="PS50928">
    <property type="entry name" value="ABC_TM1"/>
    <property type="match status" value="1"/>
</dbReference>
<dbReference type="PANTHER" id="PTHR43005">
    <property type="entry name" value="BLR7065 PROTEIN"/>
    <property type="match status" value="1"/>
</dbReference>
<dbReference type="GO" id="GO:0055085">
    <property type="term" value="P:transmembrane transport"/>
    <property type="evidence" value="ECO:0007669"/>
    <property type="project" value="InterPro"/>
</dbReference>
<feature type="transmembrane region" description="Helical" evidence="7">
    <location>
        <begin position="12"/>
        <end position="33"/>
    </location>
</feature>
<keyword evidence="3" id="KW-1003">Cell membrane</keyword>
<dbReference type="SUPFAM" id="SSF161098">
    <property type="entry name" value="MetI-like"/>
    <property type="match status" value="1"/>
</dbReference>
<proteinExistence type="inferred from homology"/>
<feature type="domain" description="ABC transmembrane type-1" evidence="8">
    <location>
        <begin position="71"/>
        <end position="284"/>
    </location>
</feature>
<evidence type="ECO:0000313" key="10">
    <source>
        <dbReference type="Proteomes" id="UP000644756"/>
    </source>
</evidence>
<dbReference type="GO" id="GO:0005886">
    <property type="term" value="C:plasma membrane"/>
    <property type="evidence" value="ECO:0007669"/>
    <property type="project" value="UniProtKB-SubCell"/>
</dbReference>
<sequence length="294" mass="33487">MKENNPNKDRLKYLLFVPTMVILVSMTIVPFVFSLLTSLTNYKATEPDNWRFIGLDNFTRALMDKDIQSSFVNTLVYVAGAVSLEFVLGILIALLLNRKMRGITVIRMLLLLPMMATPVAVGLMWRWLLNTDFGIINYYLSAWFEITGPNWLGEYALAMPVVILVDVWQWTPFVVLSLLAGLQSLSDDPIEAASMDGASSWQMFWNITLPQLKSIILVVLLIRIIDAFKSFDVVWTLTNGGPGVSTELLSLRVYRVAFKFWETGYASAISWLFLIIVMLITSQFIRFLYKETPK</sequence>
<evidence type="ECO:0000259" key="8">
    <source>
        <dbReference type="PROSITE" id="PS50928"/>
    </source>
</evidence>
<comment type="similarity">
    <text evidence="7">Belongs to the binding-protein-dependent transport system permease family.</text>
</comment>
<evidence type="ECO:0000256" key="7">
    <source>
        <dbReference type="RuleBase" id="RU363032"/>
    </source>
</evidence>
<keyword evidence="5 7" id="KW-1133">Transmembrane helix</keyword>
<dbReference type="RefSeq" id="WP_188531281.1">
    <property type="nucleotide sequence ID" value="NZ_BMGR01000007.1"/>
</dbReference>
<dbReference type="InterPro" id="IPR035906">
    <property type="entry name" value="MetI-like_sf"/>
</dbReference>
<comment type="subcellular location">
    <subcellularLocation>
        <location evidence="1 7">Cell membrane</location>
        <topology evidence="1 7">Multi-pass membrane protein</topology>
    </subcellularLocation>
</comment>
<dbReference type="AlphaFoldDB" id="A0A917D0H3"/>
<evidence type="ECO:0000256" key="2">
    <source>
        <dbReference type="ARBA" id="ARBA00022448"/>
    </source>
</evidence>
<evidence type="ECO:0000256" key="1">
    <source>
        <dbReference type="ARBA" id="ARBA00004651"/>
    </source>
</evidence>
<dbReference type="Pfam" id="PF00528">
    <property type="entry name" value="BPD_transp_1"/>
    <property type="match status" value="1"/>
</dbReference>
<organism evidence="9 10">
    <name type="scientific">Paenibacillus abyssi</name>
    <dbReference type="NCBI Taxonomy" id="1340531"/>
    <lineage>
        <taxon>Bacteria</taxon>
        <taxon>Bacillati</taxon>
        <taxon>Bacillota</taxon>
        <taxon>Bacilli</taxon>
        <taxon>Bacillales</taxon>
        <taxon>Paenibacillaceae</taxon>
        <taxon>Paenibacillus</taxon>
    </lineage>
</organism>
<evidence type="ECO:0000256" key="4">
    <source>
        <dbReference type="ARBA" id="ARBA00022692"/>
    </source>
</evidence>
<evidence type="ECO:0000256" key="5">
    <source>
        <dbReference type="ARBA" id="ARBA00022989"/>
    </source>
</evidence>
<feature type="transmembrane region" description="Helical" evidence="7">
    <location>
        <begin position="203"/>
        <end position="225"/>
    </location>
</feature>